<gene>
    <name evidence="11" type="ORF">BST86_11270</name>
</gene>
<dbReference type="PRINTS" id="PR01021">
    <property type="entry name" value="OMPADOMAIN"/>
</dbReference>
<evidence type="ECO:0000256" key="5">
    <source>
        <dbReference type="ARBA" id="ARBA00022833"/>
    </source>
</evidence>
<dbReference type="Gene3D" id="3.30.1330.60">
    <property type="entry name" value="OmpA-like domain"/>
    <property type="match status" value="1"/>
</dbReference>
<evidence type="ECO:0000256" key="8">
    <source>
        <dbReference type="PROSITE-ProRule" id="PRU00473"/>
    </source>
</evidence>
<dbReference type="Pfam" id="PF00691">
    <property type="entry name" value="OmpA"/>
    <property type="match status" value="1"/>
</dbReference>
<evidence type="ECO:0000256" key="7">
    <source>
        <dbReference type="ARBA" id="ARBA00023136"/>
    </source>
</evidence>
<dbReference type="InterPro" id="IPR006664">
    <property type="entry name" value="OMP_bac"/>
</dbReference>
<dbReference type="SUPFAM" id="SSF63411">
    <property type="entry name" value="LuxS/MPP-like metallohydrolase"/>
    <property type="match status" value="2"/>
</dbReference>
<evidence type="ECO:0000256" key="1">
    <source>
        <dbReference type="ARBA" id="ARBA00004370"/>
    </source>
</evidence>
<reference evidence="11 12" key="1">
    <citation type="submission" date="2016-11" db="EMBL/GenBank/DDBJ databases">
        <title>Trade-off between light-utilization and light-protection in marine flavobacteria.</title>
        <authorList>
            <person name="Kumagai Y."/>
        </authorList>
    </citation>
    <scope>NUCLEOTIDE SEQUENCE [LARGE SCALE GENOMIC DNA]</scope>
    <source>
        <strain evidence="11 12">JCM 17109</strain>
    </source>
</reference>
<organism evidence="11 12">
    <name type="scientific">Nonlabens agnitus</name>
    <dbReference type="NCBI Taxonomy" id="870484"/>
    <lineage>
        <taxon>Bacteria</taxon>
        <taxon>Pseudomonadati</taxon>
        <taxon>Bacteroidota</taxon>
        <taxon>Flavobacteriia</taxon>
        <taxon>Flavobacteriales</taxon>
        <taxon>Flavobacteriaceae</taxon>
        <taxon>Nonlabens</taxon>
    </lineage>
</organism>
<accession>A0A2S9WVW0</accession>
<dbReference type="SUPFAM" id="SSF103088">
    <property type="entry name" value="OmpA-like"/>
    <property type="match status" value="1"/>
</dbReference>
<dbReference type="RefSeq" id="WP_105983341.1">
    <property type="nucleotide sequence ID" value="NZ_MQUC01000003.1"/>
</dbReference>
<feature type="signal peptide" evidence="9">
    <location>
        <begin position="1"/>
        <end position="21"/>
    </location>
</feature>
<feature type="domain" description="OmpA-like" evidence="10">
    <location>
        <begin position="458"/>
        <end position="578"/>
    </location>
</feature>
<dbReference type="Pfam" id="PF00675">
    <property type="entry name" value="Peptidase_M16"/>
    <property type="match status" value="1"/>
</dbReference>
<dbReference type="InterPro" id="IPR050626">
    <property type="entry name" value="Peptidase_M16"/>
</dbReference>
<keyword evidence="5" id="KW-0862">Zinc</keyword>
<dbReference type="CDD" id="cd07185">
    <property type="entry name" value="OmpA_C-like"/>
    <property type="match status" value="1"/>
</dbReference>
<comment type="caution">
    <text evidence="11">The sequence shown here is derived from an EMBL/GenBank/DDBJ whole genome shotgun (WGS) entry which is preliminary data.</text>
</comment>
<dbReference type="InterPro" id="IPR011249">
    <property type="entry name" value="Metalloenz_LuxS/M16"/>
</dbReference>
<evidence type="ECO:0000313" key="12">
    <source>
        <dbReference type="Proteomes" id="UP000239532"/>
    </source>
</evidence>
<dbReference type="GO" id="GO:0006508">
    <property type="term" value="P:proteolysis"/>
    <property type="evidence" value="ECO:0007669"/>
    <property type="project" value="UniProtKB-KW"/>
</dbReference>
<keyword evidence="7 8" id="KW-0472">Membrane</keyword>
<evidence type="ECO:0000256" key="3">
    <source>
        <dbReference type="ARBA" id="ARBA00022670"/>
    </source>
</evidence>
<dbReference type="AlphaFoldDB" id="A0A2S9WVW0"/>
<evidence type="ECO:0000256" key="2">
    <source>
        <dbReference type="ARBA" id="ARBA00007261"/>
    </source>
</evidence>
<dbReference type="Proteomes" id="UP000239532">
    <property type="component" value="Unassembled WGS sequence"/>
</dbReference>
<name>A0A2S9WVW0_9FLAO</name>
<keyword evidence="4" id="KW-0378">Hydrolase</keyword>
<keyword evidence="6" id="KW-0482">Metalloprotease</keyword>
<dbReference type="InterPro" id="IPR011765">
    <property type="entry name" value="Pept_M16_N"/>
</dbReference>
<evidence type="ECO:0000256" key="6">
    <source>
        <dbReference type="ARBA" id="ARBA00023049"/>
    </source>
</evidence>
<dbReference type="PROSITE" id="PS51123">
    <property type="entry name" value="OMPA_2"/>
    <property type="match status" value="1"/>
</dbReference>
<keyword evidence="9" id="KW-0732">Signal</keyword>
<dbReference type="InterPro" id="IPR036737">
    <property type="entry name" value="OmpA-like_sf"/>
</dbReference>
<comment type="similarity">
    <text evidence="2">Belongs to the peptidase M16 family.</text>
</comment>
<dbReference type="InterPro" id="IPR006665">
    <property type="entry name" value="OmpA-like"/>
</dbReference>
<proteinExistence type="inferred from homology"/>
<sequence>MNKIVLGLVVAFISATGFAQKVEFTEYDLPNGLHVILHQENAAPVVTVGVMYQVGAKDEEPGRTGFAHFFEHLLFEGTENIERGEWFNIVAANGGSNNANTTQDRTYYYETFPSNKLELGLWMESERMLHPKIEQIGVDTQNEVVKEEKRQRIDNAPYGAIIYRTGIDKHLFKKHPYGQSVIGSMDDLNAAKLEEFRAFNDKYYNPNNATLVVAGDIDIKDTKKMIEDYFGPIENKAPRNNRTVIVEDPITETRYATEYDANIQIPAKIFSYVTPKSIDRDAYVLDYISQVLTGGASSRMQKRMVEDEKIAFQVLAFNSANQDYGTYTMGALAKGDTELSTLAKVMDEEIKKLQTTLITEREYQKLQNQFEAQYINSNSRVQGIASSLATYNMLQGDTDRINKELEIYKSVTREDIKRAANQYLKPNQRLELDYLAGQAPTDTEDAKDEVEQMKEEMMATGTDKMSDKIFFDYDKATLTASSKKELDKMAQVMKQDPTLMLKAETYTDSRGSASYNLDLSQRRSAAVIGYLVAKGISKDRLEGIGRGEENPVVDCSAMDCTSEQYEQSRRTEFTISKK</sequence>
<dbReference type="Pfam" id="PF05193">
    <property type="entry name" value="Peptidase_M16_C"/>
    <property type="match status" value="1"/>
</dbReference>
<evidence type="ECO:0000313" key="11">
    <source>
        <dbReference type="EMBL" id="PRP67630.1"/>
    </source>
</evidence>
<protein>
    <submittedName>
        <fullName evidence="11">Peptidase M16</fullName>
    </submittedName>
</protein>
<keyword evidence="12" id="KW-1185">Reference proteome</keyword>
<dbReference type="Gene3D" id="3.30.830.10">
    <property type="entry name" value="Metalloenzyme, LuxS/M16 peptidase-like"/>
    <property type="match status" value="2"/>
</dbReference>
<dbReference type="PANTHER" id="PTHR43690">
    <property type="entry name" value="NARDILYSIN"/>
    <property type="match status" value="1"/>
</dbReference>
<dbReference type="InterPro" id="IPR007863">
    <property type="entry name" value="Peptidase_M16_C"/>
</dbReference>
<evidence type="ECO:0000256" key="9">
    <source>
        <dbReference type="SAM" id="SignalP"/>
    </source>
</evidence>
<feature type="chain" id="PRO_5015455042" evidence="9">
    <location>
        <begin position="22"/>
        <end position="578"/>
    </location>
</feature>
<evidence type="ECO:0000256" key="4">
    <source>
        <dbReference type="ARBA" id="ARBA00022801"/>
    </source>
</evidence>
<dbReference type="GO" id="GO:0046872">
    <property type="term" value="F:metal ion binding"/>
    <property type="evidence" value="ECO:0007669"/>
    <property type="project" value="InterPro"/>
</dbReference>
<keyword evidence="3" id="KW-0645">Protease</keyword>
<dbReference type="GO" id="GO:0016020">
    <property type="term" value="C:membrane"/>
    <property type="evidence" value="ECO:0007669"/>
    <property type="project" value="UniProtKB-SubCell"/>
</dbReference>
<dbReference type="GO" id="GO:0008237">
    <property type="term" value="F:metallopeptidase activity"/>
    <property type="evidence" value="ECO:0007669"/>
    <property type="project" value="UniProtKB-KW"/>
</dbReference>
<comment type="subcellular location">
    <subcellularLocation>
        <location evidence="1">Membrane</location>
    </subcellularLocation>
</comment>
<dbReference type="EMBL" id="MQUC01000003">
    <property type="protein sequence ID" value="PRP67630.1"/>
    <property type="molecule type" value="Genomic_DNA"/>
</dbReference>
<evidence type="ECO:0000259" key="10">
    <source>
        <dbReference type="PROSITE" id="PS51123"/>
    </source>
</evidence>
<dbReference type="OrthoDB" id="9811314at2"/>
<dbReference type="PANTHER" id="PTHR43690:SF17">
    <property type="entry name" value="PROTEIN YHJJ"/>
    <property type="match status" value="1"/>
</dbReference>